<reference evidence="1" key="1">
    <citation type="journal article" date="2014" name="Front. Microbiol.">
        <title>High frequency of phylogenetically diverse reductive dehalogenase-homologous genes in deep subseafloor sedimentary metagenomes.</title>
        <authorList>
            <person name="Kawai M."/>
            <person name="Futagami T."/>
            <person name="Toyoda A."/>
            <person name="Takaki Y."/>
            <person name="Nishi S."/>
            <person name="Hori S."/>
            <person name="Arai W."/>
            <person name="Tsubouchi T."/>
            <person name="Morono Y."/>
            <person name="Uchiyama I."/>
            <person name="Ito T."/>
            <person name="Fujiyama A."/>
            <person name="Inagaki F."/>
            <person name="Takami H."/>
        </authorList>
    </citation>
    <scope>NUCLEOTIDE SEQUENCE</scope>
    <source>
        <strain evidence="1">Expedition CK06-06</strain>
    </source>
</reference>
<protein>
    <recommendedName>
        <fullName evidence="2">Periplasmic binding protein domain-containing protein</fullName>
    </recommendedName>
</protein>
<dbReference type="Gene3D" id="3.40.50.2300">
    <property type="match status" value="2"/>
</dbReference>
<dbReference type="EMBL" id="BARW01037914">
    <property type="protein sequence ID" value="GAJ19077.1"/>
    <property type="molecule type" value="Genomic_DNA"/>
</dbReference>
<name>X1VJJ3_9ZZZZ</name>
<sequence>IEVSQDFTISLDRIKAYLIAHPETDVIMGCGSVPTPTGVMALQELGYEPGEILWTGVDIMPETVVGIRAGYGAVNVDEIWSYGFLGTVALYMRVKYGATVGDLPIWTDMVGAHNIEDFVWLLGD</sequence>
<evidence type="ECO:0000313" key="1">
    <source>
        <dbReference type="EMBL" id="GAJ19077.1"/>
    </source>
</evidence>
<proteinExistence type="predicted"/>
<dbReference type="InterPro" id="IPR028082">
    <property type="entry name" value="Peripla_BP_I"/>
</dbReference>
<feature type="non-terminal residue" evidence="1">
    <location>
        <position position="1"/>
    </location>
</feature>
<dbReference type="SUPFAM" id="SSF53822">
    <property type="entry name" value="Periplasmic binding protein-like I"/>
    <property type="match status" value="1"/>
</dbReference>
<organism evidence="1">
    <name type="scientific">marine sediment metagenome</name>
    <dbReference type="NCBI Taxonomy" id="412755"/>
    <lineage>
        <taxon>unclassified sequences</taxon>
        <taxon>metagenomes</taxon>
        <taxon>ecological metagenomes</taxon>
    </lineage>
</organism>
<evidence type="ECO:0008006" key="2">
    <source>
        <dbReference type="Google" id="ProtNLM"/>
    </source>
</evidence>
<dbReference type="AlphaFoldDB" id="X1VJJ3"/>
<gene>
    <name evidence="1" type="ORF">S12H4_58391</name>
</gene>
<accession>X1VJJ3</accession>
<comment type="caution">
    <text evidence="1">The sequence shown here is derived from an EMBL/GenBank/DDBJ whole genome shotgun (WGS) entry which is preliminary data.</text>
</comment>